<protein>
    <submittedName>
        <fullName evidence="1">Uncharacterized protein</fullName>
    </submittedName>
</protein>
<organism evidence="1">
    <name type="scientific">marine sediment metagenome</name>
    <dbReference type="NCBI Taxonomy" id="412755"/>
    <lineage>
        <taxon>unclassified sequences</taxon>
        <taxon>metagenomes</taxon>
        <taxon>ecological metagenomes</taxon>
    </lineage>
</organism>
<dbReference type="EMBL" id="LAZR01002265">
    <property type="protein sequence ID" value="KKN32236.1"/>
    <property type="molecule type" value="Genomic_DNA"/>
</dbReference>
<proteinExistence type="predicted"/>
<gene>
    <name evidence="1" type="ORF">LCGC14_0815860</name>
</gene>
<comment type="caution">
    <text evidence="1">The sequence shown here is derived from an EMBL/GenBank/DDBJ whole genome shotgun (WGS) entry which is preliminary data.</text>
</comment>
<sequence>MSLVSVYETPWGYGEETVLAVSPLVAKAVIEELTFPSSAEIDVQSNWSLVVHNIGTEGRFAVIIVNASGNPGDIKVTWEGREWILPPTNRGLRIFSSSPEPNCMRIRANGQIAFTVEGSYNIRVLAQHEGLPDVWLSDEERIITVNVAGVTPPEWPVQIPLPFSGRLAPGAFLEAEKSTPIKDVDLTKLLGGRVDYTLTYESGKLLTGITLYIYWNEELMATEAFLIGQVGKIISGSFDLGTARIKATNSLRVRMSQAPLGYNVASFNIPTILGFSEEPAQPPSGEEWWNVFFDWLDSNKYWMALGVVGVSALLIYKPGPPIPPIVIVQPPRQRGGK</sequence>
<reference evidence="1" key="1">
    <citation type="journal article" date="2015" name="Nature">
        <title>Complex archaea that bridge the gap between prokaryotes and eukaryotes.</title>
        <authorList>
            <person name="Spang A."/>
            <person name="Saw J.H."/>
            <person name="Jorgensen S.L."/>
            <person name="Zaremba-Niedzwiedzka K."/>
            <person name="Martijn J."/>
            <person name="Lind A.E."/>
            <person name="van Eijk R."/>
            <person name="Schleper C."/>
            <person name="Guy L."/>
            <person name="Ettema T.J."/>
        </authorList>
    </citation>
    <scope>NUCLEOTIDE SEQUENCE</scope>
</reference>
<accession>A0A0F9S572</accession>
<name>A0A0F9S572_9ZZZZ</name>
<evidence type="ECO:0000313" key="1">
    <source>
        <dbReference type="EMBL" id="KKN32236.1"/>
    </source>
</evidence>
<dbReference type="AlphaFoldDB" id="A0A0F9S572"/>